<organism evidence="2 3">
    <name type="scientific">Rhodococcus qingshengii</name>
    <dbReference type="NCBI Taxonomy" id="334542"/>
    <lineage>
        <taxon>Bacteria</taxon>
        <taxon>Bacillati</taxon>
        <taxon>Actinomycetota</taxon>
        <taxon>Actinomycetes</taxon>
        <taxon>Mycobacteriales</taxon>
        <taxon>Nocardiaceae</taxon>
        <taxon>Rhodococcus</taxon>
        <taxon>Rhodococcus erythropolis group</taxon>
    </lineage>
</organism>
<feature type="domain" description="Peptidase M14" evidence="1">
    <location>
        <begin position="33"/>
        <end position="108"/>
    </location>
</feature>
<reference evidence="2" key="1">
    <citation type="submission" date="2023-02" db="EMBL/GenBank/DDBJ databases">
        <title>A novel hydrolase synthesized by Rhodococcus erythropolis HQ is responsible for the detoxification of Zearalenone.</title>
        <authorList>
            <person name="Hu J."/>
            <person name="Xu J."/>
        </authorList>
    </citation>
    <scope>NUCLEOTIDE SEQUENCE</scope>
    <source>
        <strain evidence="2">HQ</strain>
    </source>
</reference>
<dbReference type="GO" id="GO:0004181">
    <property type="term" value="F:metallocarboxypeptidase activity"/>
    <property type="evidence" value="ECO:0007669"/>
    <property type="project" value="InterPro"/>
</dbReference>
<dbReference type="GO" id="GO:0006508">
    <property type="term" value="P:proteolysis"/>
    <property type="evidence" value="ECO:0007669"/>
    <property type="project" value="InterPro"/>
</dbReference>
<proteinExistence type="predicted"/>
<dbReference type="Proteomes" id="UP001217325">
    <property type="component" value="Unassembled WGS sequence"/>
</dbReference>
<accession>A0AAW6LY63</accession>
<evidence type="ECO:0000259" key="1">
    <source>
        <dbReference type="Pfam" id="PF00246"/>
    </source>
</evidence>
<keyword evidence="2" id="KW-0121">Carboxypeptidase</keyword>
<dbReference type="GO" id="GO:0008270">
    <property type="term" value="F:zinc ion binding"/>
    <property type="evidence" value="ECO:0007669"/>
    <property type="project" value="InterPro"/>
</dbReference>
<protein>
    <submittedName>
        <fullName evidence="2">M14 family zinc carboxypeptidase</fullName>
    </submittedName>
</protein>
<keyword evidence="2" id="KW-0645">Protease</keyword>
<keyword evidence="2" id="KW-0378">Hydrolase</keyword>
<dbReference type="SUPFAM" id="SSF53187">
    <property type="entry name" value="Zn-dependent exopeptidases"/>
    <property type="match status" value="1"/>
</dbReference>
<dbReference type="Pfam" id="PF00246">
    <property type="entry name" value="Peptidase_M14"/>
    <property type="match status" value="1"/>
</dbReference>
<name>A0AAW6LY63_RHOSG</name>
<evidence type="ECO:0000313" key="2">
    <source>
        <dbReference type="EMBL" id="MDE8649890.1"/>
    </source>
</evidence>
<gene>
    <name evidence="2" type="ORF">PXH69_33525</name>
</gene>
<sequence length="441" mass="47889">MLLDRKSTLGLLTLEVATARLHRAANTLGADRVELGCSREGRPIEMFRFGAGAMRSFWYGGPHANEPVGVSTIIELVERLVVHPEVLSGEVGFDIVLCIDPDGYVRNENWFGPTVDIDAYYRGFFRQPLGEMPDWDLPVNYSSNSGALRRQSALPEGQALQVGLELSRPRVLYALHNAELGGFHFYVRAASEQLSARLSEVPASFGLPREEGTLDNPGAQPLSPGVFALPALSESFEDILRSDHAEPSSQLHFGASAAEWCDMYGTTSVVPEVPLWSATKERHADNVTLGDLSYETSTTLARFAVWLADAVDTHSRFLLDSDPKARSVRDAVGLFTRLSESLALWSRSERTIDADAVTRNTVMLELCLPQRFLGMLLAATTEAGASSAALSSVDAAFNDGMNKLKAANIIAHPIPTLVDAQLNVGLLTTELCTQGTAHSSM</sequence>
<comment type="caution">
    <text evidence="2">The sequence shown here is derived from an EMBL/GenBank/DDBJ whole genome shotgun (WGS) entry which is preliminary data.</text>
</comment>
<dbReference type="InterPro" id="IPR000834">
    <property type="entry name" value="Peptidase_M14"/>
</dbReference>
<dbReference type="EMBL" id="JARDXE010000035">
    <property type="protein sequence ID" value="MDE8649890.1"/>
    <property type="molecule type" value="Genomic_DNA"/>
</dbReference>
<dbReference type="Gene3D" id="3.40.630.10">
    <property type="entry name" value="Zn peptidases"/>
    <property type="match status" value="1"/>
</dbReference>
<dbReference type="AlphaFoldDB" id="A0AAW6LY63"/>
<evidence type="ECO:0000313" key="3">
    <source>
        <dbReference type="Proteomes" id="UP001217325"/>
    </source>
</evidence>